<evidence type="ECO:0000313" key="10">
    <source>
        <dbReference type="EMBL" id="KAH1167679.1"/>
    </source>
</evidence>
<evidence type="ECO:0000313" key="11">
    <source>
        <dbReference type="Proteomes" id="UP000827986"/>
    </source>
</evidence>
<evidence type="ECO:0000256" key="1">
    <source>
        <dbReference type="ARBA" id="ARBA00004613"/>
    </source>
</evidence>
<dbReference type="Pfam" id="PF15711">
    <property type="entry name" value="ILEI"/>
    <property type="match status" value="1"/>
</dbReference>
<accession>A0A9D3WP03</accession>
<evidence type="ECO:0000256" key="7">
    <source>
        <dbReference type="PROSITE-ProRule" id="PRU01375"/>
    </source>
</evidence>
<dbReference type="Proteomes" id="UP000827986">
    <property type="component" value="Unassembled WGS sequence"/>
</dbReference>
<sequence length="417" mass="45251">MKSGRGRELLRGTRKGKEVEKQCVENYRKAAPDGKSSREETTRGLREKAELLSGGLPVAGSCSAGLVLISCASLSPLADRAGGLPRTEPFWRGAALAAYTGNSPAHVVVATETLGAVRWQVPYASPKGLEPASSWVRLKSVRLPVKSRTTREALELEIADNSLGESAQALIADRLRRLFQAFSNLTKLPAFGQGPAGLIRIAAVLFSLGTAWLFVQTYFNTGWKVVSLRSWLGSDSDPPKTQPLRNKCGNEQSCPESTFAFKVSSGAANVVGPFMCFENTIIMSGVKNNVGRGLNIALVNGTNGQIMKTDVFDMYSGDTKLLLDFLKAIQSGTIVIVASYDDPATKLNDEARALFTDLGSSHASKLAFRDNWIFIGAKQLKDKSPYEQHLKNEAAKNKYDGWPEVLEMEGCVPKKMD</sequence>
<proteinExistence type="inferred from homology"/>
<comment type="subcellular location">
    <subcellularLocation>
        <location evidence="1">Secreted</location>
    </subcellularLocation>
</comment>
<organism evidence="10 11">
    <name type="scientific">Mauremys mutica</name>
    <name type="common">yellowpond turtle</name>
    <dbReference type="NCBI Taxonomy" id="74926"/>
    <lineage>
        <taxon>Eukaryota</taxon>
        <taxon>Metazoa</taxon>
        <taxon>Chordata</taxon>
        <taxon>Craniata</taxon>
        <taxon>Vertebrata</taxon>
        <taxon>Euteleostomi</taxon>
        <taxon>Archelosauria</taxon>
        <taxon>Testudinata</taxon>
        <taxon>Testudines</taxon>
        <taxon>Cryptodira</taxon>
        <taxon>Durocryptodira</taxon>
        <taxon>Testudinoidea</taxon>
        <taxon>Geoemydidae</taxon>
        <taxon>Geoemydinae</taxon>
        <taxon>Mauremys</taxon>
    </lineage>
</organism>
<evidence type="ECO:0000256" key="5">
    <source>
        <dbReference type="ARBA" id="ARBA00022734"/>
    </source>
</evidence>
<reference evidence="10" key="1">
    <citation type="submission" date="2021-09" db="EMBL/GenBank/DDBJ databases">
        <title>The genome of Mauremys mutica provides insights into the evolution of semi-aquatic lifestyle.</title>
        <authorList>
            <person name="Gong S."/>
            <person name="Gao Y."/>
        </authorList>
    </citation>
    <scope>NUCLEOTIDE SEQUENCE</scope>
    <source>
        <strain evidence="10">MM-2020</strain>
        <tissue evidence="10">Muscle</tissue>
    </source>
</reference>
<dbReference type="InterPro" id="IPR039220">
    <property type="entry name" value="FAM3"/>
</dbReference>
<dbReference type="EMBL" id="JAHDVG010000486">
    <property type="protein sequence ID" value="KAH1167679.1"/>
    <property type="molecule type" value="Genomic_DNA"/>
</dbReference>
<keyword evidence="6" id="KW-1015">Disulfide bond</keyword>
<dbReference type="GO" id="GO:0030246">
    <property type="term" value="F:carbohydrate binding"/>
    <property type="evidence" value="ECO:0007669"/>
    <property type="project" value="UniProtKB-UniRule"/>
</dbReference>
<name>A0A9D3WP03_9SAUR</name>
<dbReference type="InterPro" id="IPR039475">
    <property type="entry name" value="ILEI_FAM3C"/>
</dbReference>
<keyword evidence="11" id="KW-1185">Reference proteome</keyword>
<comment type="caution">
    <text evidence="10">The sequence shown here is derived from an EMBL/GenBank/DDBJ whole genome shotgun (WGS) entry which is preliminary data.</text>
</comment>
<evidence type="ECO:0000256" key="6">
    <source>
        <dbReference type="ARBA" id="ARBA00023157"/>
    </source>
</evidence>
<dbReference type="PROSITE" id="PS52031">
    <property type="entry name" value="GG_LECTIN"/>
    <property type="match status" value="1"/>
</dbReference>
<protein>
    <recommendedName>
        <fullName evidence="9">ILEI/PANDER domain-containing protein</fullName>
    </recommendedName>
</protein>
<dbReference type="AlphaFoldDB" id="A0A9D3WP03"/>
<keyword evidence="3" id="KW-0964">Secreted</keyword>
<dbReference type="PANTHER" id="PTHR14592">
    <property type="entry name" value="UNCHARACTERIZED FAM3"/>
    <property type="match status" value="1"/>
</dbReference>
<gene>
    <name evidence="10" type="ORF">KIL84_003162</name>
</gene>
<comment type="similarity">
    <text evidence="2">Belongs to the FAM3 family.</text>
</comment>
<evidence type="ECO:0000256" key="4">
    <source>
        <dbReference type="ARBA" id="ARBA00022729"/>
    </source>
</evidence>
<keyword evidence="5 7" id="KW-0430">Lectin</keyword>
<evidence type="ECO:0000256" key="3">
    <source>
        <dbReference type="ARBA" id="ARBA00022525"/>
    </source>
</evidence>
<dbReference type="GO" id="GO:0005576">
    <property type="term" value="C:extracellular region"/>
    <property type="evidence" value="ECO:0007669"/>
    <property type="project" value="UniProtKB-SubCell"/>
</dbReference>
<evidence type="ECO:0000256" key="2">
    <source>
        <dbReference type="ARBA" id="ARBA00010905"/>
    </source>
</evidence>
<feature type="domain" description="ILEI/PANDER" evidence="9">
    <location>
        <begin position="292"/>
        <end position="378"/>
    </location>
</feature>
<dbReference type="CDD" id="cd13940">
    <property type="entry name" value="ILEI_FAM3C"/>
    <property type="match status" value="1"/>
</dbReference>
<dbReference type="InterPro" id="IPR039477">
    <property type="entry name" value="ILEI/PANDER_dom"/>
</dbReference>
<evidence type="ECO:0000256" key="8">
    <source>
        <dbReference type="SAM" id="MobiDB-lite"/>
    </source>
</evidence>
<keyword evidence="4" id="KW-0732">Signal</keyword>
<evidence type="ECO:0000259" key="9">
    <source>
        <dbReference type="Pfam" id="PF15711"/>
    </source>
</evidence>
<feature type="region of interest" description="Disordered" evidence="8">
    <location>
        <begin position="1"/>
        <end position="44"/>
    </location>
</feature>